<keyword evidence="4" id="KW-0479">Metal-binding</keyword>
<comment type="cofactor">
    <cofactor evidence="1">
        <name>Mg(2+)</name>
        <dbReference type="ChEBI" id="CHEBI:18420"/>
    </cofactor>
</comment>
<dbReference type="AlphaFoldDB" id="A0A1I2NDU8"/>
<evidence type="ECO:0000256" key="2">
    <source>
        <dbReference type="ARBA" id="ARBA00006706"/>
    </source>
</evidence>
<gene>
    <name evidence="7" type="ORF">SAMN05660649_00489</name>
</gene>
<dbReference type="InterPro" id="IPR033749">
    <property type="entry name" value="Polyprenyl_synt_CS"/>
</dbReference>
<dbReference type="GO" id="GO:0008299">
    <property type="term" value="P:isoprenoid biosynthetic process"/>
    <property type="evidence" value="ECO:0007669"/>
    <property type="project" value="InterPro"/>
</dbReference>
<dbReference type="SFLD" id="SFLDS00005">
    <property type="entry name" value="Isoprenoid_Synthase_Type_I"/>
    <property type="match status" value="1"/>
</dbReference>
<reference evidence="8" key="1">
    <citation type="submission" date="2016-10" db="EMBL/GenBank/DDBJ databases">
        <authorList>
            <person name="Varghese N."/>
            <person name="Submissions S."/>
        </authorList>
    </citation>
    <scope>NUCLEOTIDE SEQUENCE [LARGE SCALE GENOMIC DNA]</scope>
    <source>
        <strain evidence="8">DSM 17038</strain>
    </source>
</reference>
<dbReference type="SUPFAM" id="SSF48576">
    <property type="entry name" value="Terpenoid synthases"/>
    <property type="match status" value="1"/>
</dbReference>
<dbReference type="PROSITE" id="PS00723">
    <property type="entry name" value="POLYPRENYL_SYNTHASE_1"/>
    <property type="match status" value="1"/>
</dbReference>
<dbReference type="InterPro" id="IPR000092">
    <property type="entry name" value="Polyprenyl_synt"/>
</dbReference>
<evidence type="ECO:0000256" key="1">
    <source>
        <dbReference type="ARBA" id="ARBA00001946"/>
    </source>
</evidence>
<evidence type="ECO:0000256" key="6">
    <source>
        <dbReference type="RuleBase" id="RU004466"/>
    </source>
</evidence>
<accession>A0A1I2NDU8</accession>
<dbReference type="GO" id="GO:0004659">
    <property type="term" value="F:prenyltransferase activity"/>
    <property type="evidence" value="ECO:0007669"/>
    <property type="project" value="InterPro"/>
</dbReference>
<dbReference type="Proteomes" id="UP000199337">
    <property type="component" value="Unassembled WGS sequence"/>
</dbReference>
<evidence type="ECO:0000313" key="7">
    <source>
        <dbReference type="EMBL" id="SFG01763.1"/>
    </source>
</evidence>
<dbReference type="PANTHER" id="PTHR12001:SF69">
    <property type="entry name" value="ALL TRANS-POLYPRENYL-DIPHOSPHATE SYNTHASE PDSS1"/>
    <property type="match status" value="1"/>
</dbReference>
<dbReference type="PROSITE" id="PS00444">
    <property type="entry name" value="POLYPRENYL_SYNTHASE_2"/>
    <property type="match status" value="1"/>
</dbReference>
<sequence length="321" mass="35607">MNFDFFSDIRYELGIVEEELKQAVQASNQLLTDTATHLINAGGKRLRPAFCLLGGKFYNFDLDKLLPLAVALELIHMATLVHDDVVDSSLTRRGMPTVKARWGNKISSHVGDYLLGKSLILISRYKEPLIPKVLAETSVKMCEGEIIQISSAFDADQNIKDYFYRINRKTALLIAASAQLGAVACGAPAGVHQGLRRFGHNIGMAFQITDDILDMTAEQIKLGKPVGSDLRQGIITLPTIYSLQKSPNRNRLRALIAKKSKTEEEINEAIFLIKEGGGIQHSSEIVQKYIVKAKKELNALPDVPIKKTMQIISDFVGVRKF</sequence>
<dbReference type="STRING" id="341036.SAMN05660649_00489"/>
<dbReference type="Pfam" id="PF00348">
    <property type="entry name" value="polyprenyl_synt"/>
    <property type="match status" value="1"/>
</dbReference>
<keyword evidence="3 6" id="KW-0808">Transferase</keyword>
<dbReference type="Gene3D" id="1.10.600.10">
    <property type="entry name" value="Farnesyl Diphosphate Synthase"/>
    <property type="match status" value="1"/>
</dbReference>
<evidence type="ECO:0000256" key="5">
    <source>
        <dbReference type="ARBA" id="ARBA00022842"/>
    </source>
</evidence>
<dbReference type="GO" id="GO:0046872">
    <property type="term" value="F:metal ion binding"/>
    <property type="evidence" value="ECO:0007669"/>
    <property type="project" value="UniProtKB-KW"/>
</dbReference>
<comment type="similarity">
    <text evidence="2 6">Belongs to the FPP/GGPP synthase family.</text>
</comment>
<dbReference type="PANTHER" id="PTHR12001">
    <property type="entry name" value="GERANYLGERANYL PYROPHOSPHATE SYNTHASE"/>
    <property type="match status" value="1"/>
</dbReference>
<evidence type="ECO:0000256" key="3">
    <source>
        <dbReference type="ARBA" id="ARBA00022679"/>
    </source>
</evidence>
<protein>
    <submittedName>
        <fullName evidence="7">Heptaprenyl diphosphate synthase</fullName>
    </submittedName>
</protein>
<evidence type="ECO:0000313" key="8">
    <source>
        <dbReference type="Proteomes" id="UP000199337"/>
    </source>
</evidence>
<name>A0A1I2NDU8_9FIRM</name>
<keyword evidence="8" id="KW-1185">Reference proteome</keyword>
<proteinExistence type="inferred from homology"/>
<dbReference type="CDD" id="cd00685">
    <property type="entry name" value="Trans_IPPS_HT"/>
    <property type="match status" value="1"/>
</dbReference>
<dbReference type="OrthoDB" id="9805316at2"/>
<organism evidence="7 8">
    <name type="scientific">Desulfotruncus arcticus DSM 17038</name>
    <dbReference type="NCBI Taxonomy" id="1121424"/>
    <lineage>
        <taxon>Bacteria</taxon>
        <taxon>Bacillati</taxon>
        <taxon>Bacillota</taxon>
        <taxon>Clostridia</taxon>
        <taxon>Eubacteriales</taxon>
        <taxon>Desulfallaceae</taxon>
        <taxon>Desulfotruncus</taxon>
    </lineage>
</organism>
<keyword evidence="5" id="KW-0460">Magnesium</keyword>
<dbReference type="RefSeq" id="WP_092468330.1">
    <property type="nucleotide sequence ID" value="NZ_FOOX01000001.1"/>
</dbReference>
<dbReference type="EMBL" id="FOOX01000001">
    <property type="protein sequence ID" value="SFG01763.1"/>
    <property type="molecule type" value="Genomic_DNA"/>
</dbReference>
<evidence type="ECO:0000256" key="4">
    <source>
        <dbReference type="ARBA" id="ARBA00022723"/>
    </source>
</evidence>
<dbReference type="InterPro" id="IPR008949">
    <property type="entry name" value="Isoprenoid_synthase_dom_sf"/>
</dbReference>